<keyword evidence="7" id="KW-1185">Reference proteome</keyword>
<evidence type="ECO:0000256" key="2">
    <source>
        <dbReference type="ARBA" id="ARBA00022475"/>
    </source>
</evidence>
<dbReference type="InterPro" id="IPR001123">
    <property type="entry name" value="LeuE-type"/>
</dbReference>
<dbReference type="EMBL" id="CP017258">
    <property type="protein sequence ID" value="AQW87625.1"/>
    <property type="molecule type" value="Genomic_DNA"/>
</dbReference>
<dbReference type="PANTHER" id="PTHR30086">
    <property type="entry name" value="ARGININE EXPORTER PROTEIN ARGO"/>
    <property type="match status" value="1"/>
</dbReference>
<keyword evidence="5" id="KW-0472">Membrane</keyword>
<dbReference type="Proteomes" id="UP000190868">
    <property type="component" value="Chromosome"/>
</dbReference>
<organism evidence="6 7">
    <name type="scientific">Campylobacter pinnipediorum subsp. caledonicus</name>
    <dbReference type="NCBI Taxonomy" id="1874362"/>
    <lineage>
        <taxon>Bacteria</taxon>
        <taxon>Pseudomonadati</taxon>
        <taxon>Campylobacterota</taxon>
        <taxon>Epsilonproteobacteria</taxon>
        <taxon>Campylobacterales</taxon>
        <taxon>Campylobacteraceae</taxon>
        <taxon>Campylobacter</taxon>
    </lineage>
</organism>
<dbReference type="AlphaFoldDB" id="A0A1S6U7G8"/>
<dbReference type="GO" id="GO:0015171">
    <property type="term" value="F:amino acid transmembrane transporter activity"/>
    <property type="evidence" value="ECO:0007669"/>
    <property type="project" value="TreeGrafter"/>
</dbReference>
<keyword evidence="4" id="KW-1133">Transmembrane helix</keyword>
<sequence length="210" mass="24372">MIIYPFITLIIVHFMALLMPGPDFFIVTRTALAHGYKQSLFVSLGVGTGAILWSILSLVGLKTIFDIYPFFQILIMICGAFYLFYISFSILKSMIVKIDFTSQNLSNHYSLFYFYKKGFFTNITNPKVILYFSSIFSSFMDNFKSSTSLIIVFLIISFETTLFFIVLARLFSKHSFRDMFFKKHKIIDTFCALIFMIFAVSIIYEVLVRI</sequence>
<accession>A0A1S6U7G8</accession>
<dbReference type="GO" id="GO:0005886">
    <property type="term" value="C:plasma membrane"/>
    <property type="evidence" value="ECO:0007669"/>
    <property type="project" value="UniProtKB-SubCell"/>
</dbReference>
<protein>
    <submittedName>
        <fullName evidence="6">Transporter, LysE family</fullName>
    </submittedName>
</protein>
<name>A0A1S6U7G8_9BACT</name>
<evidence type="ECO:0000313" key="7">
    <source>
        <dbReference type="Proteomes" id="UP000190868"/>
    </source>
</evidence>
<dbReference type="PANTHER" id="PTHR30086:SF19">
    <property type="entry name" value="THREONINE EFFLUX PROTEIN"/>
    <property type="match status" value="1"/>
</dbReference>
<dbReference type="Pfam" id="PF01810">
    <property type="entry name" value="LysE"/>
    <property type="match status" value="1"/>
</dbReference>
<evidence type="ECO:0000313" key="6">
    <source>
        <dbReference type="EMBL" id="AQW87625.1"/>
    </source>
</evidence>
<keyword evidence="3" id="KW-0812">Transmembrane</keyword>
<reference evidence="7" key="1">
    <citation type="submission" date="2016-09" db="EMBL/GenBank/DDBJ databases">
        <title>Comparative genomics of the Campylobacter concisus group.</title>
        <authorList>
            <person name="Miller W.G."/>
            <person name="Yee E."/>
            <person name="Chapman M.H."/>
            <person name="Huynh S."/>
            <person name="Bono J.L."/>
            <person name="On S.L.W."/>
            <person name="StLeger J."/>
            <person name="Foster G."/>
            <person name="Parker C.T."/>
        </authorList>
    </citation>
    <scope>NUCLEOTIDE SEQUENCE [LARGE SCALE GENOMIC DNA]</scope>
    <source>
        <strain evidence="7">RM18021</strain>
    </source>
</reference>
<evidence type="ECO:0000256" key="3">
    <source>
        <dbReference type="ARBA" id="ARBA00022692"/>
    </source>
</evidence>
<proteinExistence type="predicted"/>
<evidence type="ECO:0000256" key="4">
    <source>
        <dbReference type="ARBA" id="ARBA00022989"/>
    </source>
</evidence>
<dbReference type="RefSeq" id="WP_078424468.1">
    <property type="nucleotide sequence ID" value="NZ_CP017258.1"/>
</dbReference>
<keyword evidence="2" id="KW-1003">Cell membrane</keyword>
<evidence type="ECO:0000256" key="1">
    <source>
        <dbReference type="ARBA" id="ARBA00004651"/>
    </source>
</evidence>
<evidence type="ECO:0000256" key="5">
    <source>
        <dbReference type="ARBA" id="ARBA00023136"/>
    </source>
</evidence>
<comment type="subcellular location">
    <subcellularLocation>
        <location evidence="1">Cell membrane</location>
        <topology evidence="1">Multi-pass membrane protein</topology>
    </subcellularLocation>
</comment>
<gene>
    <name evidence="6" type="ORF">CPIN18021_0814</name>
</gene>